<dbReference type="AlphaFoldDB" id="A0A3N2QB77"/>
<gene>
    <name evidence="2" type="ORF">EDM02_04825</name>
</gene>
<accession>A0A3N2QB77</accession>
<sequence>MDSLKDTPTSTSALSNPDTEPDNKPNNKNEIEEIIKDFKQLSLTDCKNLFNQIGSFTLEDRNNLEEMYKEIQLSGYLLQHLNDGGLLNPGNFRKVVNLMEGFPNERYDRYTFSLIFARICQAGLLTQQNLDQLVDTISYVSQQNNFEGLLAPAMAFKRLYAKKLLIHDNFNKAISYKTVFSDLMNLLNQLDAINYLNQELLTSLLADEKSWDFLCITEQRYYYKLARVVENFHVKNPDLLATPQVNGREGLFFCKDLVVGLFPILGKSAIVNVLTLDSLELLIKHARWLDNGGRAYDIYKQWADSALKELEVALNLDLLTAYTFPLLMKFTMRSFTSGSLSSRSNFLKQLKDQNLLTQDNFQLLLTPKRTSFFATKYRLESMELLFEAGLLTQNNLQVLLSHKEAEEVKITLQVLTELDLLTQGMFQVIMESKLGEVIQNPQVEMLQLNLNVLDLNDAMEQSSKVLFKDIITQLNTANLFTAANFKLLFASKLSMRAIINGIQELKSANMFTENHLQSLLK</sequence>
<evidence type="ECO:0000256" key="1">
    <source>
        <dbReference type="SAM" id="MobiDB-lite"/>
    </source>
</evidence>
<reference evidence="2 3" key="1">
    <citation type="submission" date="2018-09" db="EMBL/GenBank/DDBJ databases">
        <title>Comparative Genomics of Wolbachia-Cardinium Dual Endosymbiosis in a Plant-Parasitic Nematode.</title>
        <authorList>
            <person name="Brown A.M.V."/>
            <person name="Wasala S.K."/>
            <person name="Howe D.K."/>
            <person name="Peetz A.B."/>
            <person name="Zasada I.A."/>
            <person name="Denver D.R."/>
        </authorList>
    </citation>
    <scope>NUCLEOTIDE SEQUENCE [LARGE SCALE GENOMIC DNA]</scope>
    <source>
        <strain evidence="2 3">Pp_1</strain>
    </source>
</reference>
<keyword evidence="3" id="KW-1185">Reference proteome</keyword>
<feature type="region of interest" description="Disordered" evidence="1">
    <location>
        <begin position="1"/>
        <end position="27"/>
    </location>
</feature>
<protein>
    <submittedName>
        <fullName evidence="2">Uncharacterized protein</fullName>
    </submittedName>
</protein>
<evidence type="ECO:0000313" key="2">
    <source>
        <dbReference type="EMBL" id="ROT46879.1"/>
    </source>
</evidence>
<proteinExistence type="predicted"/>
<dbReference type="Proteomes" id="UP000270927">
    <property type="component" value="Unassembled WGS sequence"/>
</dbReference>
<comment type="caution">
    <text evidence="2">The sequence shown here is derived from an EMBL/GenBank/DDBJ whole genome shotgun (WGS) entry which is preliminary data.</text>
</comment>
<dbReference type="RefSeq" id="WP_148053566.1">
    <property type="nucleotide sequence ID" value="NZ_RARA01000027.1"/>
</dbReference>
<evidence type="ECO:0000313" key="3">
    <source>
        <dbReference type="Proteomes" id="UP000270927"/>
    </source>
</evidence>
<dbReference type="EMBL" id="RARA01000027">
    <property type="protein sequence ID" value="ROT46879.1"/>
    <property type="molecule type" value="Genomic_DNA"/>
</dbReference>
<feature type="compositionally biased region" description="Polar residues" evidence="1">
    <location>
        <begin position="1"/>
        <end position="15"/>
    </location>
</feature>
<name>A0A3N2QB77_9BACT</name>
<organism evidence="2 3">
    <name type="scientific">Candidatus Cardinium hertigii</name>
    <dbReference type="NCBI Taxonomy" id="247481"/>
    <lineage>
        <taxon>Bacteria</taxon>
        <taxon>Pseudomonadati</taxon>
        <taxon>Bacteroidota</taxon>
        <taxon>Cytophagia</taxon>
        <taxon>Cytophagales</taxon>
        <taxon>Amoebophilaceae</taxon>
        <taxon>Candidatus Cardinium</taxon>
    </lineage>
</organism>